<keyword evidence="4" id="KW-0067">ATP-binding</keyword>
<feature type="domain" description="Aminoacyl-tRNA synthetase class Ia" evidence="10">
    <location>
        <begin position="18"/>
        <end position="631"/>
    </location>
</feature>
<name>A0A937XEV4_UNCW3</name>
<dbReference type="EMBL" id="VGIR01000044">
    <property type="protein sequence ID" value="MBM3331792.1"/>
    <property type="molecule type" value="Genomic_DNA"/>
</dbReference>
<protein>
    <recommendedName>
        <fullName evidence="1 9">Isoleucine--tRNA ligase</fullName>
        <ecNumber evidence="1 9">6.1.1.5</ecNumber>
    </recommendedName>
</protein>
<comment type="catalytic activity">
    <reaction evidence="8">
        <text>tRNA(Ile) + L-isoleucine + ATP = L-isoleucyl-tRNA(Ile) + AMP + diphosphate</text>
        <dbReference type="Rhea" id="RHEA:11060"/>
        <dbReference type="Rhea" id="RHEA-COMP:9666"/>
        <dbReference type="Rhea" id="RHEA-COMP:9695"/>
        <dbReference type="ChEBI" id="CHEBI:30616"/>
        <dbReference type="ChEBI" id="CHEBI:33019"/>
        <dbReference type="ChEBI" id="CHEBI:58045"/>
        <dbReference type="ChEBI" id="CHEBI:78442"/>
        <dbReference type="ChEBI" id="CHEBI:78528"/>
        <dbReference type="ChEBI" id="CHEBI:456215"/>
        <dbReference type="EC" id="6.1.1.5"/>
    </reaction>
</comment>
<comment type="function">
    <text evidence="7">Catalyzes the attachment of isoleucine to tRNA(Ile). As IleRS can inadvertently accommodate and process structurally similar amino acids such as valine, to avoid such errors it has two additional distinct tRNA(Ile)-dependent editing activities. One activity is designated as 'pretransfer' editing and involves the hydrolysis of activated Val-AMP. The other activity is designated 'posttransfer' editing and involves deacylation of mischarged Val-tRNA(Ile).</text>
</comment>
<dbReference type="InterPro" id="IPR033709">
    <property type="entry name" value="Anticodon_Ile_ABEc"/>
</dbReference>
<feature type="domain" description="Methionyl/Valyl/Leucyl/Isoleucyl-tRNA synthetase anticodon-binding" evidence="11">
    <location>
        <begin position="686"/>
        <end position="838"/>
    </location>
</feature>
<evidence type="ECO:0000256" key="8">
    <source>
        <dbReference type="ARBA" id="ARBA00048359"/>
    </source>
</evidence>
<dbReference type="Pfam" id="PF08264">
    <property type="entry name" value="Anticodon_1"/>
    <property type="match status" value="1"/>
</dbReference>
<comment type="caution">
    <text evidence="12">The sequence shown here is derived from an EMBL/GenBank/DDBJ whole genome shotgun (WGS) entry which is preliminary data.</text>
</comment>
<dbReference type="GO" id="GO:0000049">
    <property type="term" value="F:tRNA binding"/>
    <property type="evidence" value="ECO:0007669"/>
    <property type="project" value="InterPro"/>
</dbReference>
<dbReference type="GO" id="GO:0005737">
    <property type="term" value="C:cytoplasm"/>
    <property type="evidence" value="ECO:0007669"/>
    <property type="project" value="UniProtKB-UniRule"/>
</dbReference>
<dbReference type="SUPFAM" id="SSF47323">
    <property type="entry name" value="Anticodon-binding domain of a subclass of class I aminoacyl-tRNA synthetases"/>
    <property type="match status" value="1"/>
</dbReference>
<dbReference type="InterPro" id="IPR023586">
    <property type="entry name" value="Ile-tRNA-ligase_type2"/>
</dbReference>
<dbReference type="CDD" id="cd07961">
    <property type="entry name" value="Anticodon_Ia_Ile_ABEc"/>
    <property type="match status" value="1"/>
</dbReference>
<evidence type="ECO:0000313" key="13">
    <source>
        <dbReference type="Proteomes" id="UP000779900"/>
    </source>
</evidence>
<keyword evidence="2 12" id="KW-0436">Ligase</keyword>
<keyword evidence="3" id="KW-0547">Nucleotide-binding</keyword>
<accession>A0A937XEV4</accession>
<dbReference type="InterPro" id="IPR014729">
    <property type="entry name" value="Rossmann-like_a/b/a_fold"/>
</dbReference>
<dbReference type="Gene3D" id="1.10.730.10">
    <property type="entry name" value="Isoleucyl-tRNA Synthetase, Domain 1"/>
    <property type="match status" value="1"/>
</dbReference>
<evidence type="ECO:0000256" key="6">
    <source>
        <dbReference type="ARBA" id="ARBA00023146"/>
    </source>
</evidence>
<evidence type="ECO:0000313" key="12">
    <source>
        <dbReference type="EMBL" id="MBM3331792.1"/>
    </source>
</evidence>
<dbReference type="PRINTS" id="PR00984">
    <property type="entry name" value="TRNASYNTHILE"/>
</dbReference>
<dbReference type="PANTHER" id="PTHR42780">
    <property type="entry name" value="SOLEUCYL-TRNA SYNTHETASE"/>
    <property type="match status" value="1"/>
</dbReference>
<reference evidence="12" key="1">
    <citation type="submission" date="2019-03" db="EMBL/GenBank/DDBJ databases">
        <title>Lake Tanganyika Metagenome-Assembled Genomes (MAGs).</title>
        <authorList>
            <person name="Tran P."/>
        </authorList>
    </citation>
    <scope>NUCLEOTIDE SEQUENCE</scope>
    <source>
        <strain evidence="12">K_DeepCast_150m_m2_040</strain>
    </source>
</reference>
<dbReference type="AlphaFoldDB" id="A0A937XEV4"/>
<evidence type="ECO:0000256" key="4">
    <source>
        <dbReference type="ARBA" id="ARBA00022840"/>
    </source>
</evidence>
<dbReference type="GO" id="GO:0002161">
    <property type="term" value="F:aminoacyl-tRNA deacylase activity"/>
    <property type="evidence" value="ECO:0007669"/>
    <property type="project" value="InterPro"/>
</dbReference>
<organism evidence="12 13">
    <name type="scientific">candidate division WOR-3 bacterium</name>
    <dbReference type="NCBI Taxonomy" id="2052148"/>
    <lineage>
        <taxon>Bacteria</taxon>
        <taxon>Bacteria division WOR-3</taxon>
    </lineage>
</organism>
<dbReference type="GO" id="GO:0004822">
    <property type="term" value="F:isoleucine-tRNA ligase activity"/>
    <property type="evidence" value="ECO:0007669"/>
    <property type="project" value="UniProtKB-UniRule"/>
</dbReference>
<dbReference type="InterPro" id="IPR009008">
    <property type="entry name" value="Val/Leu/Ile-tRNA-synth_edit"/>
</dbReference>
<dbReference type="GO" id="GO:0006428">
    <property type="term" value="P:isoleucyl-tRNA aminoacylation"/>
    <property type="evidence" value="ECO:0007669"/>
    <property type="project" value="UniProtKB-UniRule"/>
</dbReference>
<dbReference type="NCBIfam" id="TIGR00392">
    <property type="entry name" value="ileS"/>
    <property type="match status" value="1"/>
</dbReference>
<dbReference type="SUPFAM" id="SSF52374">
    <property type="entry name" value="Nucleotidylyl transferase"/>
    <property type="match status" value="1"/>
</dbReference>
<dbReference type="SUPFAM" id="SSF50677">
    <property type="entry name" value="ValRS/IleRS/LeuRS editing domain"/>
    <property type="match status" value="1"/>
</dbReference>
<evidence type="ECO:0000256" key="7">
    <source>
        <dbReference type="ARBA" id="ARBA00025217"/>
    </source>
</evidence>
<proteinExistence type="predicted"/>
<dbReference type="Pfam" id="PF00133">
    <property type="entry name" value="tRNA-synt_1"/>
    <property type="match status" value="1"/>
</dbReference>
<dbReference type="InterPro" id="IPR013155">
    <property type="entry name" value="M/V/L/I-tRNA-synth_anticd-bd"/>
</dbReference>
<gene>
    <name evidence="12" type="ORF">FJY68_08080</name>
</gene>
<evidence type="ECO:0000259" key="11">
    <source>
        <dbReference type="Pfam" id="PF08264"/>
    </source>
</evidence>
<evidence type="ECO:0000256" key="5">
    <source>
        <dbReference type="ARBA" id="ARBA00022917"/>
    </source>
</evidence>
<dbReference type="EC" id="6.1.1.5" evidence="1 9"/>
<dbReference type="InterPro" id="IPR002301">
    <property type="entry name" value="Ile-tRNA-ligase"/>
</dbReference>
<dbReference type="Gene3D" id="3.90.740.10">
    <property type="entry name" value="Valyl/Leucyl/Isoleucyl-tRNA synthetase, editing domain"/>
    <property type="match status" value="1"/>
</dbReference>
<keyword evidence="6" id="KW-0030">Aminoacyl-tRNA synthetase</keyword>
<dbReference type="Gene3D" id="3.40.50.620">
    <property type="entry name" value="HUPs"/>
    <property type="match status" value="2"/>
</dbReference>
<sequence>MFTPVPRQPDHREIEPRILRFWEEHGIFGKLVSRNRGNPKFRFLDGPITANNPMGVHHAWGRTYKDLFQRYHAMLGHDQRYQNGFDCQGLWVEVEVEKELGFKSKRDIEKLGIDLFVEKCKERVLKYSRIQAAQSVRLGQWMDWENSYFTMSEENNYSIWHFLKRCHERGLVYEGTDVMPWCARCGTAISDQEIATEGYRELTHKAVFLRLRVTGSENEFLLVWTTTPWTLTSNVAAAVHPELEYVRARKDGDVYILAKPLLPVLGKGMEVIEELKGGKLVGLRYTGPFDELAPQQGVEHRVIPWDEVSAAEGTGIVHIAPGCGKEDFLLGKEHGLAVIAPLKEDGTFTEAFGWLSGMDAQSAARPVFDSLEKKGLLFQVEDYAHRYPVCWRCGQELVFRLVDEWFISMDSLREEIKESARQVRWIPDFGLARELDWLTNMSDWCISKKRYWGLALPIFRCECGWFDVIGSREELKTRAVAGWEQFDGNTPHRPWVDEIRVACGRCGKPAARIKDVGNPWLDAGIVPFSTIHYLTNHAYWQEWFPSEFITESFPGQFRNWFYAILTMSTVLEKRSPFRTILGYALMKGADGREMHKSWGNAVDTDEAFEKMGADVMRWVFCRHNPVQNLNFGYDLGDEVRRKFLTLWNVYSFFVTYANIDQWTPGSGLGTRSEAPDVSVMSRGLLDRWILSRLNSLVRLTRERLDDYDPSSAPRAVEEFIDDLSVWYVRRSRRRFWKPASDADKQAAYRTLYDCLVTLAKTIAPFMPFLAEELYQSLVQPGENGVAESVHLCPYPEPEAALIDLCLEKEVGVVRAVVSLGRAAREKTKLKVRQPLQAVLLRLNEPGEKEAILRHAETIKEELNVHDLLFGEKDAPFPADYAVEECPERAVGICTTLTAELENEGFARELVHKVQNLRKSAGFEVTDRIRLHCLASPRLTAAVKAFEDYIRRETLAVVVTDELPPESDVRKSTKINREPAELALKRVRE</sequence>
<evidence type="ECO:0000256" key="1">
    <source>
        <dbReference type="ARBA" id="ARBA00013165"/>
    </source>
</evidence>
<evidence type="ECO:0000256" key="9">
    <source>
        <dbReference type="NCBIfam" id="TIGR00392"/>
    </source>
</evidence>
<dbReference type="InterPro" id="IPR002300">
    <property type="entry name" value="aa-tRNA-synth_Ia"/>
</dbReference>
<dbReference type="Proteomes" id="UP000779900">
    <property type="component" value="Unassembled WGS sequence"/>
</dbReference>
<evidence type="ECO:0000256" key="2">
    <source>
        <dbReference type="ARBA" id="ARBA00022598"/>
    </source>
</evidence>
<dbReference type="PANTHER" id="PTHR42780:SF1">
    <property type="entry name" value="ISOLEUCINE--TRNA LIGASE, CYTOPLASMIC"/>
    <property type="match status" value="1"/>
</dbReference>
<dbReference type="Pfam" id="PF19302">
    <property type="entry name" value="DUF5915"/>
    <property type="match status" value="1"/>
</dbReference>
<dbReference type="GO" id="GO:0005524">
    <property type="term" value="F:ATP binding"/>
    <property type="evidence" value="ECO:0007669"/>
    <property type="project" value="UniProtKB-KW"/>
</dbReference>
<evidence type="ECO:0000256" key="3">
    <source>
        <dbReference type="ARBA" id="ARBA00022741"/>
    </source>
</evidence>
<keyword evidence="5" id="KW-0648">Protein biosynthesis</keyword>
<dbReference type="InterPro" id="IPR009080">
    <property type="entry name" value="tRNAsynth_Ia_anticodon-bd"/>
</dbReference>
<evidence type="ECO:0000259" key="10">
    <source>
        <dbReference type="Pfam" id="PF00133"/>
    </source>
</evidence>